<dbReference type="InterPro" id="IPR036388">
    <property type="entry name" value="WH-like_DNA-bd_sf"/>
</dbReference>
<evidence type="ECO:0000313" key="6">
    <source>
        <dbReference type="Proteomes" id="UP001595947"/>
    </source>
</evidence>
<accession>A0ABV9YJD3</accession>
<evidence type="ECO:0000256" key="2">
    <source>
        <dbReference type="ARBA" id="ARBA00023125"/>
    </source>
</evidence>
<dbReference type="InterPro" id="IPR016032">
    <property type="entry name" value="Sig_transdc_resp-reg_C-effctor"/>
</dbReference>
<comment type="caution">
    <text evidence="5">The sequence shown here is derived from an EMBL/GenBank/DDBJ whole genome shotgun (WGS) entry which is preliminary data.</text>
</comment>
<keyword evidence="2" id="KW-0238">DNA-binding</keyword>
<protein>
    <submittedName>
        <fullName evidence="5">Response regulator transcription factor</fullName>
    </submittedName>
</protein>
<proteinExistence type="predicted"/>
<dbReference type="CDD" id="cd06170">
    <property type="entry name" value="LuxR_C_like"/>
    <property type="match status" value="1"/>
</dbReference>
<evidence type="ECO:0000313" key="5">
    <source>
        <dbReference type="EMBL" id="MFC5062985.1"/>
    </source>
</evidence>
<dbReference type="PROSITE" id="PS00622">
    <property type="entry name" value="HTH_LUXR_1"/>
    <property type="match status" value="1"/>
</dbReference>
<dbReference type="SUPFAM" id="SSF46894">
    <property type="entry name" value="C-terminal effector domain of the bipartite response regulators"/>
    <property type="match status" value="1"/>
</dbReference>
<dbReference type="Gene3D" id="3.40.50.2300">
    <property type="match status" value="1"/>
</dbReference>
<dbReference type="PANTHER" id="PTHR44688:SF16">
    <property type="entry name" value="DNA-BINDING TRANSCRIPTIONAL ACTIVATOR DEVR_DOSR"/>
    <property type="match status" value="1"/>
</dbReference>
<feature type="domain" description="HTH luxR-type" evidence="4">
    <location>
        <begin position="146"/>
        <end position="211"/>
    </location>
</feature>
<evidence type="ECO:0000259" key="4">
    <source>
        <dbReference type="PROSITE" id="PS50043"/>
    </source>
</evidence>
<dbReference type="Pfam" id="PF00196">
    <property type="entry name" value="GerE"/>
    <property type="match status" value="1"/>
</dbReference>
<gene>
    <name evidence="5" type="ORF">ACFPBZ_12275</name>
</gene>
<keyword evidence="3" id="KW-0804">Transcription</keyword>
<dbReference type="PANTHER" id="PTHR44688">
    <property type="entry name" value="DNA-BINDING TRANSCRIPTIONAL ACTIVATOR DEVR_DOSR"/>
    <property type="match status" value="1"/>
</dbReference>
<evidence type="ECO:0000256" key="3">
    <source>
        <dbReference type="ARBA" id="ARBA00023163"/>
    </source>
</evidence>
<dbReference type="RefSeq" id="WP_378036328.1">
    <property type="nucleotide sequence ID" value="NZ_JBHSIV010000010.1"/>
</dbReference>
<dbReference type="SMART" id="SM00421">
    <property type="entry name" value="HTH_LUXR"/>
    <property type="match status" value="1"/>
</dbReference>
<keyword evidence="6" id="KW-1185">Reference proteome</keyword>
<reference evidence="6" key="1">
    <citation type="journal article" date="2019" name="Int. J. Syst. Evol. Microbiol.">
        <title>The Global Catalogue of Microorganisms (GCM) 10K type strain sequencing project: providing services to taxonomists for standard genome sequencing and annotation.</title>
        <authorList>
            <consortium name="The Broad Institute Genomics Platform"/>
            <consortium name="The Broad Institute Genome Sequencing Center for Infectious Disease"/>
            <person name="Wu L."/>
            <person name="Ma J."/>
        </authorList>
    </citation>
    <scope>NUCLEOTIDE SEQUENCE [LARGE SCALE GENOMIC DNA]</scope>
    <source>
        <strain evidence="6">CGMCC 4.7093</strain>
    </source>
</reference>
<dbReference type="PRINTS" id="PR00038">
    <property type="entry name" value="HTHLUXR"/>
</dbReference>
<dbReference type="InterPro" id="IPR000792">
    <property type="entry name" value="Tscrpt_reg_LuxR_C"/>
</dbReference>
<dbReference type="Proteomes" id="UP001595947">
    <property type="component" value="Unassembled WGS sequence"/>
</dbReference>
<sequence>MSVCVIYDDRRHARERLAGMFAPVPGVERLIGVTSADELVDRLAVPGRFGVVGTQRAVRAGVTAVERLLAHRPGAAVIAVGAADDCGTASAAVAAGARGFVRWDAEPVVVRSLVHALAVTAGPEPSRARRGPDASADPDDVFVHPTVQNRLGISRRELQVLAGISQGLSNAAIGRELYLSDNTVKSHARRLFGKLGVHERAHAVALAYRCGLFASSTEVPTPWTGHPDPSPVRPTR</sequence>
<keyword evidence="1" id="KW-0805">Transcription regulation</keyword>
<dbReference type="Gene3D" id="1.10.10.10">
    <property type="entry name" value="Winged helix-like DNA-binding domain superfamily/Winged helix DNA-binding domain"/>
    <property type="match status" value="1"/>
</dbReference>
<dbReference type="PROSITE" id="PS50043">
    <property type="entry name" value="HTH_LUXR_2"/>
    <property type="match status" value="1"/>
</dbReference>
<organism evidence="5 6">
    <name type="scientific">Actinomycetospora atypica</name>
    <dbReference type="NCBI Taxonomy" id="1290095"/>
    <lineage>
        <taxon>Bacteria</taxon>
        <taxon>Bacillati</taxon>
        <taxon>Actinomycetota</taxon>
        <taxon>Actinomycetes</taxon>
        <taxon>Pseudonocardiales</taxon>
        <taxon>Pseudonocardiaceae</taxon>
        <taxon>Actinomycetospora</taxon>
    </lineage>
</organism>
<name>A0ABV9YJD3_9PSEU</name>
<evidence type="ECO:0000256" key="1">
    <source>
        <dbReference type="ARBA" id="ARBA00023015"/>
    </source>
</evidence>
<dbReference type="EMBL" id="JBHSIV010000010">
    <property type="protein sequence ID" value="MFC5062985.1"/>
    <property type="molecule type" value="Genomic_DNA"/>
</dbReference>